<dbReference type="GO" id="GO:0003676">
    <property type="term" value="F:nucleic acid binding"/>
    <property type="evidence" value="ECO:0007669"/>
    <property type="project" value="InterPro"/>
</dbReference>
<evidence type="ECO:0000259" key="8">
    <source>
        <dbReference type="Pfam" id="PF02272"/>
    </source>
</evidence>
<dbReference type="Gene3D" id="3.90.1640.30">
    <property type="match status" value="1"/>
</dbReference>
<evidence type="ECO:0000259" key="7">
    <source>
        <dbReference type="Pfam" id="PF01368"/>
    </source>
</evidence>
<feature type="domain" description="DHHA1" evidence="8">
    <location>
        <begin position="343"/>
        <end position="433"/>
    </location>
</feature>
<reference evidence="10 11" key="1">
    <citation type="journal article" date="2011" name="Stand. Genomic Sci.">
        <title>Complete genome sequence of the thermophilic, hydrogen-oxidizing Bacillus tusciae type strain (T2) and reclassification in the new genus, Kyrpidia gen. nov. as Kyrpidia tusciae comb. nov. and emendation of the family Alicyclobacillaceae da Costa and Rainey, 2010.</title>
        <authorList>
            <person name="Klenk H.P."/>
            <person name="Lapidus A."/>
            <person name="Chertkov O."/>
            <person name="Copeland A."/>
            <person name="Del Rio T.G."/>
            <person name="Nolan M."/>
            <person name="Lucas S."/>
            <person name="Chen F."/>
            <person name="Tice H."/>
            <person name="Cheng J.F."/>
            <person name="Han C."/>
            <person name="Bruce D."/>
            <person name="Goodwin L."/>
            <person name="Pitluck S."/>
            <person name="Pati A."/>
            <person name="Ivanova N."/>
            <person name="Mavromatis K."/>
            <person name="Daum C."/>
            <person name="Chen A."/>
            <person name="Palaniappan K."/>
            <person name="Chang Y.J."/>
            <person name="Land M."/>
            <person name="Hauser L."/>
            <person name="Jeffries C.D."/>
            <person name="Detter J.C."/>
            <person name="Rohde M."/>
            <person name="Abt B."/>
            <person name="Pukall R."/>
            <person name="Goker M."/>
            <person name="Bristow J."/>
            <person name="Markowitz V."/>
            <person name="Hugenholtz P."/>
            <person name="Eisen J.A."/>
        </authorList>
    </citation>
    <scope>NUCLEOTIDE SEQUENCE [LARGE SCALE GENOMIC DNA]</scope>
    <source>
        <strain evidence="10 11">DSM 2912</strain>
    </source>
</reference>
<dbReference type="EMBL" id="CP002017">
    <property type="protein sequence ID" value="ADG07293.1"/>
    <property type="molecule type" value="Genomic_DNA"/>
</dbReference>
<name>D5WU41_KYRT2</name>
<dbReference type="InterPro" id="IPR051673">
    <property type="entry name" value="SSDNA_exonuclease_RecJ"/>
</dbReference>
<dbReference type="RefSeq" id="WP_013076576.1">
    <property type="nucleotide sequence ID" value="NC_014098.1"/>
</dbReference>
<keyword evidence="3" id="KW-0540">Nuclease</keyword>
<dbReference type="Proteomes" id="UP000002368">
    <property type="component" value="Chromosome"/>
</dbReference>
<dbReference type="GO" id="GO:0008409">
    <property type="term" value="F:5'-3' exonuclease activity"/>
    <property type="evidence" value="ECO:0007669"/>
    <property type="project" value="InterPro"/>
</dbReference>
<keyword evidence="4" id="KW-0378">Hydrolase</keyword>
<dbReference type="KEGG" id="bts:Btus_2636"/>
<comment type="similarity">
    <text evidence="1">Belongs to the RecJ family.</text>
</comment>
<dbReference type="Gene3D" id="3.10.310.30">
    <property type="match status" value="1"/>
</dbReference>
<evidence type="ECO:0000256" key="6">
    <source>
        <dbReference type="SAM" id="Coils"/>
    </source>
</evidence>
<evidence type="ECO:0000259" key="9">
    <source>
        <dbReference type="Pfam" id="PF17768"/>
    </source>
</evidence>
<dbReference type="OrthoDB" id="9809852at2"/>
<organism evidence="10 11">
    <name type="scientific">Kyrpidia tusciae (strain DSM 2912 / NBRC 15312 / T2)</name>
    <name type="common">Bacillus tusciae</name>
    <dbReference type="NCBI Taxonomy" id="562970"/>
    <lineage>
        <taxon>Bacteria</taxon>
        <taxon>Bacillati</taxon>
        <taxon>Bacillota</taxon>
        <taxon>Bacilli</taxon>
        <taxon>Bacillales</taxon>
        <taxon>Alicyclobacillaceae</taxon>
        <taxon>Kyrpidia</taxon>
    </lineage>
</organism>
<dbReference type="NCBIfam" id="TIGR00644">
    <property type="entry name" value="recJ"/>
    <property type="match status" value="1"/>
</dbReference>
<dbReference type="SUPFAM" id="SSF64182">
    <property type="entry name" value="DHH phosphoesterases"/>
    <property type="match status" value="1"/>
</dbReference>
<dbReference type="InterPro" id="IPR003156">
    <property type="entry name" value="DHHA1_dom"/>
</dbReference>
<sequence length="575" mass="63065">MKRWIAAPADPGAVATLQREGFSSFMARILAARNIRTGEEAGRFLNPRLEDLEDPAKMKGMLPALARIREALANRESIAVYGDYDCDGVCATSILYLALRELGARVQAYIPDRFQEGYGLHEEAIRELYARGVRLIITVDTGITALRQAETARSLGVDLIITDHHQPPAELPRALAVVNPKQPGCPYSDTNLCGAGIAFKMVQGLLGRVPEEFLDLVAIATVADLVPLLGENRILVHFGLKQLQNPQRPGLAALIKSAGLDGRPLTSGHLGFQLGPRLNAAGRMETANAAFRLLTTADPEEAQKWTEQLETLNRERQRLCDEIAAVASEEIDRHPEWRAQPSLVLAGEGWNPGVIGIVASRMVEQYYRPTLVIALDGDTAKGSARSIPGFDLYSGLKEIADLFDRFGGHTMAAGFSLPAKRVEDLRRRFAEVAASRLTAEDLRPRILCDAEINLEKIDLPLAESLATLEPHGLGNPAPKLFVRSAPLLESRTVGASAAHLRLRIGNPEHPVTALAWRRGDDIRFLAQGVRAVHLVGRVQINEWNGTKKVQLELDDWRPAHKIPSLSQRQSLIGRI</sequence>
<evidence type="ECO:0000313" key="10">
    <source>
        <dbReference type="EMBL" id="ADG07293.1"/>
    </source>
</evidence>
<dbReference type="eggNOG" id="COG0608">
    <property type="taxonomic scope" value="Bacteria"/>
</dbReference>
<gene>
    <name evidence="10" type="ordered locus">Btus_2636</name>
</gene>
<proteinExistence type="inferred from homology"/>
<dbReference type="Pfam" id="PF02272">
    <property type="entry name" value="DHHA1"/>
    <property type="match status" value="1"/>
</dbReference>
<keyword evidence="6" id="KW-0175">Coiled coil</keyword>
<dbReference type="GO" id="GO:0006281">
    <property type="term" value="P:DNA repair"/>
    <property type="evidence" value="ECO:0007669"/>
    <property type="project" value="InterPro"/>
</dbReference>
<evidence type="ECO:0000313" key="11">
    <source>
        <dbReference type="Proteomes" id="UP000002368"/>
    </source>
</evidence>
<protein>
    <recommendedName>
        <fullName evidence="2">Single-stranded-DNA-specific exonuclease RecJ</fullName>
    </recommendedName>
</protein>
<evidence type="ECO:0000256" key="4">
    <source>
        <dbReference type="ARBA" id="ARBA00022801"/>
    </source>
</evidence>
<keyword evidence="11" id="KW-1185">Reference proteome</keyword>
<evidence type="ECO:0000256" key="5">
    <source>
        <dbReference type="ARBA" id="ARBA00022839"/>
    </source>
</evidence>
<dbReference type="InterPro" id="IPR041122">
    <property type="entry name" value="RecJ_OB"/>
</dbReference>
<feature type="domain" description="DDH" evidence="7">
    <location>
        <begin position="78"/>
        <end position="221"/>
    </location>
</feature>
<feature type="coiled-coil region" evidence="6">
    <location>
        <begin position="302"/>
        <end position="329"/>
    </location>
</feature>
<dbReference type="Pfam" id="PF01368">
    <property type="entry name" value="DHH"/>
    <property type="match status" value="1"/>
</dbReference>
<evidence type="ECO:0000256" key="3">
    <source>
        <dbReference type="ARBA" id="ARBA00022722"/>
    </source>
</evidence>
<dbReference type="InterPro" id="IPR038763">
    <property type="entry name" value="DHH_sf"/>
</dbReference>
<dbReference type="Pfam" id="PF17768">
    <property type="entry name" value="RecJ_OB"/>
    <property type="match status" value="1"/>
</dbReference>
<keyword evidence="5 10" id="KW-0269">Exonuclease</keyword>
<dbReference type="InterPro" id="IPR004610">
    <property type="entry name" value="RecJ"/>
</dbReference>
<dbReference type="PANTHER" id="PTHR30255">
    <property type="entry name" value="SINGLE-STRANDED-DNA-SPECIFIC EXONUCLEASE RECJ"/>
    <property type="match status" value="1"/>
</dbReference>
<dbReference type="GO" id="GO:0006310">
    <property type="term" value="P:DNA recombination"/>
    <property type="evidence" value="ECO:0007669"/>
    <property type="project" value="InterPro"/>
</dbReference>
<feature type="domain" description="RecJ OB" evidence="9">
    <location>
        <begin position="448"/>
        <end position="555"/>
    </location>
</feature>
<accession>D5WU41</accession>
<evidence type="ECO:0000256" key="1">
    <source>
        <dbReference type="ARBA" id="ARBA00005915"/>
    </source>
</evidence>
<dbReference type="AlphaFoldDB" id="D5WU41"/>
<dbReference type="STRING" id="562970.Btus_2636"/>
<dbReference type="HOGENOM" id="CLU_009736_5_2_9"/>
<dbReference type="InterPro" id="IPR001667">
    <property type="entry name" value="DDH_dom"/>
</dbReference>
<dbReference type="PANTHER" id="PTHR30255:SF2">
    <property type="entry name" value="SINGLE-STRANDED-DNA-SPECIFIC EXONUCLEASE RECJ"/>
    <property type="match status" value="1"/>
</dbReference>
<evidence type="ECO:0000256" key="2">
    <source>
        <dbReference type="ARBA" id="ARBA00019841"/>
    </source>
</evidence>